<keyword evidence="1" id="KW-0238">DNA-binding</keyword>
<protein>
    <submittedName>
        <fullName evidence="3">Helix-turn-helix transcriptional regulator</fullName>
    </submittedName>
</protein>
<dbReference type="Gene3D" id="1.10.260.40">
    <property type="entry name" value="lambda repressor-like DNA-binding domains"/>
    <property type="match status" value="1"/>
</dbReference>
<reference evidence="3 4" key="1">
    <citation type="submission" date="2019-09" db="EMBL/GenBank/DDBJ databases">
        <title>Investigation of probiotic properties of different lactic acid bacteria.</title>
        <authorList>
            <person name="Jaomanjaka F."/>
            <person name="Blanc P."/>
        </authorList>
    </citation>
    <scope>NUCLEOTIDE SEQUENCE [LARGE SCALE GENOMIC DNA]</scope>
    <source>
        <strain evidence="3 4">BIO6369</strain>
    </source>
</reference>
<dbReference type="Proteomes" id="UP000460112">
    <property type="component" value="Unassembled WGS sequence"/>
</dbReference>
<dbReference type="CDD" id="cd00093">
    <property type="entry name" value="HTH_XRE"/>
    <property type="match status" value="1"/>
</dbReference>
<dbReference type="SUPFAM" id="SSF47413">
    <property type="entry name" value="lambda repressor-like DNA-binding domains"/>
    <property type="match status" value="1"/>
</dbReference>
<gene>
    <name evidence="3" type="ORF">F8244_04860</name>
</gene>
<dbReference type="PROSITE" id="PS50943">
    <property type="entry name" value="HTH_CROC1"/>
    <property type="match status" value="1"/>
</dbReference>
<accession>A0A833CFN9</accession>
<evidence type="ECO:0000256" key="1">
    <source>
        <dbReference type="ARBA" id="ARBA00023125"/>
    </source>
</evidence>
<organism evidence="3 4">
    <name type="scientific">Lactobacillus gasseri</name>
    <dbReference type="NCBI Taxonomy" id="1596"/>
    <lineage>
        <taxon>Bacteria</taxon>
        <taxon>Bacillati</taxon>
        <taxon>Bacillota</taxon>
        <taxon>Bacilli</taxon>
        <taxon>Lactobacillales</taxon>
        <taxon>Lactobacillaceae</taxon>
        <taxon>Lactobacillus</taxon>
    </lineage>
</organism>
<sequence>MKNRLKELRNKNNLTLRALGQKVNMSSSRLSQYETGKREPKLETWQKLADFFNVPVDYLLGISKDRSTLTIDDLNAEEQEAYERITDMLSQEYPQTRPEFNWSKIGQLLINSDMTEK</sequence>
<dbReference type="InterPro" id="IPR010982">
    <property type="entry name" value="Lambda_DNA-bd_dom_sf"/>
</dbReference>
<evidence type="ECO:0000313" key="3">
    <source>
        <dbReference type="EMBL" id="KAB1951836.1"/>
    </source>
</evidence>
<dbReference type="Pfam" id="PF01381">
    <property type="entry name" value="HTH_3"/>
    <property type="match status" value="1"/>
</dbReference>
<dbReference type="PANTHER" id="PTHR46558">
    <property type="entry name" value="TRACRIPTIONAL REGULATORY PROTEIN-RELATED-RELATED"/>
    <property type="match status" value="1"/>
</dbReference>
<comment type="caution">
    <text evidence="3">The sequence shown here is derived from an EMBL/GenBank/DDBJ whole genome shotgun (WGS) entry which is preliminary data.</text>
</comment>
<proteinExistence type="predicted"/>
<dbReference type="EMBL" id="WBOA01000001">
    <property type="protein sequence ID" value="KAB1951836.1"/>
    <property type="molecule type" value="Genomic_DNA"/>
</dbReference>
<evidence type="ECO:0000259" key="2">
    <source>
        <dbReference type="PROSITE" id="PS50943"/>
    </source>
</evidence>
<dbReference type="GO" id="GO:0003677">
    <property type="term" value="F:DNA binding"/>
    <property type="evidence" value="ECO:0007669"/>
    <property type="project" value="UniProtKB-KW"/>
</dbReference>
<dbReference type="SMART" id="SM00530">
    <property type="entry name" value="HTH_XRE"/>
    <property type="match status" value="1"/>
</dbReference>
<name>A0A833CFN9_LACGS</name>
<evidence type="ECO:0000313" key="4">
    <source>
        <dbReference type="Proteomes" id="UP000460112"/>
    </source>
</evidence>
<dbReference type="PANTHER" id="PTHR46558:SF11">
    <property type="entry name" value="HTH-TYPE TRANSCRIPTIONAL REGULATOR XRE"/>
    <property type="match status" value="1"/>
</dbReference>
<dbReference type="InterPro" id="IPR001387">
    <property type="entry name" value="Cro/C1-type_HTH"/>
</dbReference>
<dbReference type="RefSeq" id="WP_151494761.1">
    <property type="nucleotide sequence ID" value="NZ_WBOA01000001.1"/>
</dbReference>
<feature type="domain" description="HTH cro/C1-type" evidence="2">
    <location>
        <begin position="5"/>
        <end position="59"/>
    </location>
</feature>
<dbReference type="AlphaFoldDB" id="A0A833CFN9"/>